<evidence type="ECO:0000256" key="6">
    <source>
        <dbReference type="ARBA" id="ARBA00022729"/>
    </source>
</evidence>
<feature type="domain" description="EGF-like" evidence="15">
    <location>
        <begin position="218"/>
        <end position="254"/>
    </location>
</feature>
<dbReference type="SUPFAM" id="SSF57184">
    <property type="entry name" value="Growth factor receptor domain"/>
    <property type="match status" value="1"/>
</dbReference>
<dbReference type="InterPro" id="IPR049883">
    <property type="entry name" value="NOTCH1_EGF-like"/>
</dbReference>
<dbReference type="InterPro" id="IPR013320">
    <property type="entry name" value="ConA-like_dom_sf"/>
</dbReference>
<dbReference type="InterPro" id="IPR018097">
    <property type="entry name" value="EGF_Ca-bd_CS"/>
</dbReference>
<dbReference type="Pfam" id="PF02210">
    <property type="entry name" value="Laminin_G_2"/>
    <property type="match status" value="3"/>
</dbReference>
<dbReference type="GO" id="GO:0005509">
    <property type="term" value="F:calcium ion binding"/>
    <property type="evidence" value="ECO:0007669"/>
    <property type="project" value="InterPro"/>
</dbReference>
<keyword evidence="10" id="KW-0472">Membrane</keyword>
<feature type="domain" description="EGF-like" evidence="15">
    <location>
        <begin position="1381"/>
        <end position="1419"/>
    </location>
</feature>
<feature type="disulfide bond" evidence="13">
    <location>
        <begin position="1409"/>
        <end position="1418"/>
    </location>
</feature>
<dbReference type="InterPro" id="IPR001881">
    <property type="entry name" value="EGF-like_Ca-bd_dom"/>
</dbReference>
<evidence type="ECO:0000256" key="1">
    <source>
        <dbReference type="ARBA" id="ARBA00004251"/>
    </source>
</evidence>
<keyword evidence="11 13" id="KW-1015">Disulfide bond</keyword>
<feature type="disulfide bond" evidence="13">
    <location>
        <begin position="947"/>
        <end position="956"/>
    </location>
</feature>
<evidence type="ECO:0000313" key="16">
    <source>
        <dbReference type="EMBL" id="KAH3823931.1"/>
    </source>
</evidence>
<protein>
    <submittedName>
        <fullName evidence="16">Uncharacterized protein</fullName>
    </submittedName>
</protein>
<keyword evidence="9" id="KW-1133">Transmembrane helix</keyword>
<feature type="domain" description="EGF-like" evidence="15">
    <location>
        <begin position="300"/>
        <end position="337"/>
    </location>
</feature>
<name>A0A9D4GYS6_DREPO</name>
<feature type="disulfide bond" evidence="13">
    <location>
        <begin position="559"/>
        <end position="568"/>
    </location>
</feature>
<sequence>MWVPKVSELWRWDRNLFYLLLVVLSVELHAQTLPVGQYGYFAKENASVVVLPQSTWDISKDGALTELSFRTCNSGELMYQENAQTKDSLKLSIDNGRLVFNWSVGLEQSGIILGSSLNNNVWWTVQTLKYLGNVYLNIYLRGAVKFSEIVSNSTFRKFLSKVDFSNSTELFVGRNYTGCILQGPSVMFVPQPSINSTNVHWSNSSCSQNQVSCPSAVTTTYCFTIPCQNGGTCIEGTSNYTCMCPHLYNGTDCEMDLSVYGCAVNPCLNNGTCSVTNTTSGKPYRCDCIAGTKGTNCEQLVNECGSSPCANDVPCIDLIGNFTCNCTGSGFTGRLCDEDIDECDTTQGVCGTGTCHNNQGSFTCQCPTGQFGPKCEDINECSSNPCKNGATCQNLNSTYKCVCPTGFMGTTCSELDSCVNVTCPGQYSRCVPTLNNYTCQCANGTNGSYPNCTDINECVSNPCLNGGTCNNNLNSFNCTCAAGYTGSTCQIDFNECYSSPCRNGAKCLDQVNGYICLCVTGFDGTFCEQNIDDCKLGTTPKCVNNGTCLDGINNYTCRCTQFFTGANCSQDVDECLLAVPICKNGGTCFNSQGNYQCACIGDGAGTYFTGKNCEIKVSHCNFLEDPPACKNGGRCSADENKYYCECAYGFKGNRCEEINYCEPSPCQYNSTCTDGTGDYTCTCIPGTMGRNCSINIDECASSPCGAGQCIDYINRFDCNCTDSGFNGTFCQNNIDDCVLNDHPCRNGATCVDGIKNYTCQCHPGYEGRNCEVDLNECAATPCYFNSPCYQKSNQSLYGLNFTGFGANFSYASAAGFVCHCVPGSRGLDCSENINDCMPADLCRNGTCQDELNNYTCNCFRGYEGFNCETEINECARYKPCQYGSTCVDKIGDYNCNCAAKYMDKVYAGKNCSVELTSCYNNLCYSNSTCVPRLVNETANLQDFTCICPVGMTGRYCNITTVMSLDTGSYITMVINKTSQIKLQFRTTLQNALLIAVKSQDTSGYWAKLELKMGAIVLTYATNVNTMNNVSIDDVFNNAQWQSVDIAFSENGSIKLVAIGGKFCVTPSCTRQPNARGLNSLSYAFVGGSPSQTIDFVPFVGCMQDIMIVETGTKLAVGLPSTDRNLSNVVEGCTRRQQCFANTCNMHGVCNDLWNRFRCNCRRPYLGTVCNDSYIAATYRKGDTMDSSASFSLSNDIQNDLKNVFDISFLVRTRETLGLILFFGNYMGNNSDTYVTLEINNGYLATQIRMCNLSDYIQSMENRYADGEQHLVQLLKNTNSFSLYINNAHQNMVMTVNPCNFSGNNVFFGGKRPPPNQLMGRRRRQTANIPDLFSLPTFKGTIQDVQIGNYSLQFYPLDDPTLSPLRAINMTESVGLQQGEVTDDVCNMTSPCQNNATCDNVFFNDFSCKCRYGYRGKNCSELDYCVTGTCPVGSYCNSLDDGFECISTAFFQGQGSVATYNTLNLSTIVTSISFKFRTSARNGIIFHLARPNGNSFKAYLIGSKFAVDYIIDSNSHQNIKSDISVSDAVWYKSFVQEDNNTLNLLINNENGDVIVNITTSRPSSGTTLDSLVHSLGSGATLKLGANSYQGCLKEVRLQGILLPFFFDAQFVNNTSVEKFLLQQKTQIIDGCGLQNACSQSRCAHSSSCVPDYYSYKCNCSAGYMGDWCQDRVDYCTGLQCVHGRCVNSLERGYCSCYHGYTGDRCETNINECANLTLCDPGSCMDLNGTFECNCTGTGFIGDFCNIKESACSAGTVTCMYGSCSNATGIPVCNCLPGYDGITCNNPINYCINLPCDNNGTCTSDTAHQKYACDCTGTGFKGMNCSENEDNCQTNFCANGGQCVDGINSYACNCTPSIYYDGAQCTQNIDECVRLQPCENGGNCTDRTPGFNCGCAGTGYTGIYCHEDIDECSVENRPTYCKNNGTCENFNGTYNCSCTEGYTGKDCGTPSCSALNPPCQNGGTCQITPDNLQWKCSCLEFYG</sequence>
<feature type="disulfide bond" evidence="13">
    <location>
        <begin position="480"/>
        <end position="489"/>
    </location>
</feature>
<feature type="domain" description="Laminin G" evidence="14">
    <location>
        <begin position="1446"/>
        <end position="1630"/>
    </location>
</feature>
<feature type="domain" description="EGF-like" evidence="15">
    <location>
        <begin position="492"/>
        <end position="528"/>
    </location>
</feature>
<feature type="disulfide bond" evidence="13">
    <location>
        <begin position="683"/>
        <end position="692"/>
    </location>
</feature>
<proteinExistence type="predicted"/>
<evidence type="ECO:0000256" key="3">
    <source>
        <dbReference type="ARBA" id="ARBA00022475"/>
    </source>
</evidence>
<feature type="disulfide bond" evidence="13">
    <location>
        <begin position="646"/>
        <end position="655"/>
    </location>
</feature>
<comment type="subcellular location">
    <subcellularLocation>
        <location evidence="1">Cell membrane</location>
        <topology evidence="1">Single-pass type I membrane protein</topology>
    </subcellularLocation>
</comment>
<feature type="domain" description="EGF-like" evidence="15">
    <location>
        <begin position="1707"/>
        <end position="1744"/>
    </location>
</feature>
<dbReference type="CDD" id="cd00110">
    <property type="entry name" value="LamG"/>
    <property type="match status" value="3"/>
</dbReference>
<feature type="domain" description="EGF-like" evidence="15">
    <location>
        <begin position="914"/>
        <end position="957"/>
    </location>
</feature>
<dbReference type="PROSITE" id="PS01187">
    <property type="entry name" value="EGF_CA"/>
    <property type="match status" value="7"/>
</dbReference>
<dbReference type="PROSITE" id="PS00022">
    <property type="entry name" value="EGF_1"/>
    <property type="match status" value="19"/>
</dbReference>
<feature type="domain" description="EGF-like" evidence="15">
    <location>
        <begin position="571"/>
        <end position="614"/>
    </location>
</feature>
<feature type="disulfide bond" evidence="13">
    <location>
        <begin position="288"/>
        <end position="297"/>
    </location>
</feature>
<dbReference type="PROSITE" id="PS50026">
    <property type="entry name" value="EGF_3"/>
    <property type="match status" value="26"/>
</dbReference>
<dbReference type="GO" id="GO:0005886">
    <property type="term" value="C:plasma membrane"/>
    <property type="evidence" value="ECO:0007669"/>
    <property type="project" value="UniProtKB-SubCell"/>
</dbReference>
<feature type="domain" description="EGF-like" evidence="15">
    <location>
        <begin position="530"/>
        <end position="569"/>
    </location>
</feature>
<dbReference type="PANTHER" id="PTHR12916">
    <property type="entry name" value="CYTOCHROME C OXIDASE POLYPEPTIDE VIC-2"/>
    <property type="match status" value="1"/>
</dbReference>
<dbReference type="Pfam" id="PF07645">
    <property type="entry name" value="EGF_CA"/>
    <property type="match status" value="4"/>
</dbReference>
<feature type="domain" description="EGF-like" evidence="15">
    <location>
        <begin position="414"/>
        <end position="453"/>
    </location>
</feature>
<dbReference type="Pfam" id="PF00008">
    <property type="entry name" value="EGF"/>
    <property type="match status" value="5"/>
</dbReference>
<dbReference type="GO" id="GO:0005112">
    <property type="term" value="F:Notch binding"/>
    <property type="evidence" value="ECO:0007669"/>
    <property type="project" value="TreeGrafter"/>
</dbReference>
<evidence type="ECO:0000256" key="9">
    <source>
        <dbReference type="ARBA" id="ARBA00022989"/>
    </source>
</evidence>
<feature type="domain" description="EGF-like" evidence="15">
    <location>
        <begin position="1866"/>
        <end position="1904"/>
    </location>
</feature>
<evidence type="ECO:0000256" key="12">
    <source>
        <dbReference type="ARBA" id="ARBA00023180"/>
    </source>
</evidence>
<dbReference type="Gene3D" id="2.60.120.200">
    <property type="match status" value="4"/>
</dbReference>
<dbReference type="EMBL" id="JAIWYP010000005">
    <property type="protein sequence ID" value="KAH3823931.1"/>
    <property type="molecule type" value="Genomic_DNA"/>
</dbReference>
<keyword evidence="4 13" id="KW-0245">EGF-like domain</keyword>
<dbReference type="SUPFAM" id="SSF57196">
    <property type="entry name" value="EGF/Laminin"/>
    <property type="match status" value="16"/>
</dbReference>
<keyword evidence="3" id="KW-1003">Cell membrane</keyword>
<gene>
    <name evidence="16" type="ORF">DPMN_125756</name>
</gene>
<dbReference type="SMART" id="SM00179">
    <property type="entry name" value="EGF_CA"/>
    <property type="match status" value="24"/>
</dbReference>
<feature type="disulfide bond" evidence="13">
    <location>
        <begin position="761"/>
        <end position="770"/>
    </location>
</feature>
<feature type="domain" description="EGF-like" evidence="15">
    <location>
        <begin position="657"/>
        <end position="693"/>
    </location>
</feature>
<evidence type="ECO:0000256" key="2">
    <source>
        <dbReference type="ARBA" id="ARBA00022473"/>
    </source>
</evidence>
<keyword evidence="2" id="KW-0217">Developmental protein</keyword>
<feature type="domain" description="EGF-like" evidence="15">
    <location>
        <begin position="1134"/>
        <end position="1170"/>
    </location>
</feature>
<dbReference type="GO" id="GO:0007219">
    <property type="term" value="P:Notch signaling pathway"/>
    <property type="evidence" value="ECO:0007669"/>
    <property type="project" value="TreeGrafter"/>
</dbReference>
<evidence type="ECO:0000256" key="4">
    <source>
        <dbReference type="ARBA" id="ARBA00022536"/>
    </source>
</evidence>
<dbReference type="Pfam" id="PF12661">
    <property type="entry name" value="hEGF"/>
    <property type="match status" value="3"/>
</dbReference>
<feature type="domain" description="EGF-like" evidence="15">
    <location>
        <begin position="733"/>
        <end position="771"/>
    </location>
</feature>
<organism evidence="16 17">
    <name type="scientific">Dreissena polymorpha</name>
    <name type="common">Zebra mussel</name>
    <name type="synonym">Mytilus polymorpha</name>
    <dbReference type="NCBI Taxonomy" id="45954"/>
    <lineage>
        <taxon>Eukaryota</taxon>
        <taxon>Metazoa</taxon>
        <taxon>Spiralia</taxon>
        <taxon>Lophotrochozoa</taxon>
        <taxon>Mollusca</taxon>
        <taxon>Bivalvia</taxon>
        <taxon>Autobranchia</taxon>
        <taxon>Heteroconchia</taxon>
        <taxon>Euheterodonta</taxon>
        <taxon>Imparidentia</taxon>
        <taxon>Neoheterodontei</taxon>
        <taxon>Myida</taxon>
        <taxon>Dreissenoidea</taxon>
        <taxon>Dreissenidae</taxon>
        <taxon>Dreissena</taxon>
    </lineage>
</organism>
<feature type="domain" description="EGF-like" evidence="15">
    <location>
        <begin position="339"/>
        <end position="376"/>
    </location>
</feature>
<keyword evidence="12" id="KW-0325">Glycoprotein</keyword>
<dbReference type="PROSITE" id="PS00010">
    <property type="entry name" value="ASX_HYDROXYL"/>
    <property type="match status" value="17"/>
</dbReference>
<dbReference type="FunFam" id="2.10.25.10:FF:000472">
    <property type="entry name" value="Uncharacterized protein, isoform A"/>
    <property type="match status" value="2"/>
</dbReference>
<feature type="domain" description="EGF-like" evidence="15">
    <location>
        <begin position="616"/>
        <end position="656"/>
    </location>
</feature>
<dbReference type="FunFam" id="2.10.25.10:FF:000208">
    <property type="entry name" value="Crumbs 2, cell polarity complex component"/>
    <property type="match status" value="1"/>
</dbReference>
<feature type="disulfide bond" evidence="13">
    <location>
        <begin position="1936"/>
        <end position="1945"/>
    </location>
</feature>
<feature type="disulfide bond" evidence="13">
    <location>
        <begin position="244"/>
        <end position="253"/>
    </location>
</feature>
<evidence type="ECO:0000256" key="8">
    <source>
        <dbReference type="ARBA" id="ARBA00022837"/>
    </source>
</evidence>
<feature type="domain" description="EGF-like" evidence="15">
    <location>
        <begin position="1632"/>
        <end position="1668"/>
    </location>
</feature>
<dbReference type="InterPro" id="IPR000742">
    <property type="entry name" value="EGF"/>
</dbReference>
<dbReference type="SMART" id="SM00181">
    <property type="entry name" value="EGF"/>
    <property type="match status" value="29"/>
</dbReference>
<feature type="disulfide bond" evidence="13">
    <location>
        <begin position="1794"/>
        <end position="1811"/>
    </location>
</feature>
<dbReference type="InterPro" id="IPR000152">
    <property type="entry name" value="EGF-type_Asp/Asn_hydroxyl_site"/>
</dbReference>
<dbReference type="FunFam" id="2.10.25.10:FF:000080">
    <property type="entry name" value="Neurogenic locus notch 1"/>
    <property type="match status" value="1"/>
</dbReference>
<feature type="domain" description="EGF-like" evidence="15">
    <location>
        <begin position="1785"/>
        <end position="1824"/>
    </location>
</feature>
<feature type="domain" description="EGF-like" evidence="15">
    <location>
        <begin position="377"/>
        <end position="413"/>
    </location>
</feature>
<feature type="domain" description="EGF-like" evidence="15">
    <location>
        <begin position="258"/>
        <end position="298"/>
    </location>
</feature>
<dbReference type="CDD" id="cd00054">
    <property type="entry name" value="EGF_CA"/>
    <property type="match status" value="14"/>
</dbReference>
<dbReference type="SUPFAM" id="SSF49899">
    <property type="entry name" value="Concanavalin A-like lectins/glucanases"/>
    <property type="match status" value="4"/>
</dbReference>
<feature type="disulfide bond" evidence="13">
    <location>
        <begin position="699"/>
        <end position="709"/>
    </location>
</feature>
<dbReference type="SMART" id="SM00282">
    <property type="entry name" value="LamG"/>
    <property type="match status" value="4"/>
</dbReference>
<comment type="caution">
    <text evidence="16">The sequence shown here is derived from an EMBL/GenBank/DDBJ whole genome shotgun (WGS) entry which is preliminary data.</text>
</comment>
<comment type="caution">
    <text evidence="13">Lacks conserved residue(s) required for the propagation of feature annotation.</text>
</comment>
<evidence type="ECO:0000256" key="5">
    <source>
        <dbReference type="ARBA" id="ARBA00022692"/>
    </source>
</evidence>
<feature type="disulfide bond" evidence="13">
    <location>
        <begin position="1160"/>
        <end position="1169"/>
    </location>
</feature>
<reference evidence="16" key="2">
    <citation type="submission" date="2020-11" db="EMBL/GenBank/DDBJ databases">
        <authorList>
            <person name="McCartney M.A."/>
            <person name="Auch B."/>
            <person name="Kono T."/>
            <person name="Mallez S."/>
            <person name="Becker A."/>
            <person name="Gohl D.M."/>
            <person name="Silverstein K.A.T."/>
            <person name="Koren S."/>
            <person name="Bechman K.B."/>
            <person name="Herman A."/>
            <person name="Abrahante J.E."/>
            <person name="Garbe J."/>
        </authorList>
    </citation>
    <scope>NUCLEOTIDE SEQUENCE</scope>
    <source>
        <strain evidence="16">Duluth1</strain>
        <tissue evidence="16">Whole animal</tissue>
    </source>
</reference>
<keyword evidence="17" id="KW-1185">Reference proteome</keyword>
<accession>A0A9D4GYS6</accession>
<evidence type="ECO:0000256" key="10">
    <source>
        <dbReference type="ARBA" id="ARBA00023136"/>
    </source>
</evidence>
<keyword evidence="6" id="KW-0732">Signal</keyword>
<feature type="domain" description="EGF-like" evidence="15">
    <location>
        <begin position="1906"/>
        <end position="1946"/>
    </location>
</feature>
<feature type="domain" description="EGF-like" evidence="15">
    <location>
        <begin position="870"/>
        <end position="912"/>
    </location>
</feature>
<feature type="disulfide bond" evidence="13">
    <location>
        <begin position="366"/>
        <end position="375"/>
    </location>
</feature>
<feature type="domain" description="EGF-like" evidence="15">
    <location>
        <begin position="454"/>
        <end position="490"/>
    </location>
</feature>
<keyword evidence="5" id="KW-0812">Transmembrane</keyword>
<reference evidence="16" key="1">
    <citation type="journal article" date="2019" name="bioRxiv">
        <title>The Genome of the Zebra Mussel, Dreissena polymorpha: A Resource for Invasive Species Research.</title>
        <authorList>
            <person name="McCartney M.A."/>
            <person name="Auch B."/>
            <person name="Kono T."/>
            <person name="Mallez S."/>
            <person name="Zhang Y."/>
            <person name="Obille A."/>
            <person name="Becker A."/>
            <person name="Abrahante J.E."/>
            <person name="Garbe J."/>
            <person name="Badalamenti J.P."/>
            <person name="Herman A."/>
            <person name="Mangelson H."/>
            <person name="Liachko I."/>
            <person name="Sullivan S."/>
            <person name="Sone E.D."/>
            <person name="Koren S."/>
            <person name="Silverstein K.A.T."/>
            <person name="Beckman K.B."/>
            <person name="Gohl D.M."/>
        </authorList>
    </citation>
    <scope>NUCLEOTIDE SEQUENCE</scope>
    <source>
        <strain evidence="16">Duluth1</strain>
        <tissue evidence="16">Whole animal</tissue>
    </source>
</reference>
<feature type="domain" description="Laminin G" evidence="14">
    <location>
        <begin position="38"/>
        <end position="213"/>
    </location>
</feature>
<keyword evidence="8" id="KW-0106">Calcium</keyword>
<evidence type="ECO:0000259" key="15">
    <source>
        <dbReference type="PROSITE" id="PS50026"/>
    </source>
</evidence>
<dbReference type="Gene3D" id="2.10.25.10">
    <property type="entry name" value="Laminin"/>
    <property type="match status" value="25"/>
</dbReference>
<dbReference type="InterPro" id="IPR009030">
    <property type="entry name" value="Growth_fac_rcpt_cys_sf"/>
</dbReference>
<evidence type="ECO:0000313" key="17">
    <source>
        <dbReference type="Proteomes" id="UP000828390"/>
    </source>
</evidence>
<feature type="disulfide bond" evidence="13">
    <location>
        <begin position="1674"/>
        <end position="1684"/>
    </location>
</feature>
<feature type="domain" description="Laminin G" evidence="14">
    <location>
        <begin position="959"/>
        <end position="1132"/>
    </location>
</feature>
<feature type="disulfide bond" evidence="13">
    <location>
        <begin position="1695"/>
        <end position="1704"/>
    </location>
</feature>
<keyword evidence="7" id="KW-0677">Repeat</keyword>
<evidence type="ECO:0000256" key="13">
    <source>
        <dbReference type="PROSITE-ProRule" id="PRU00076"/>
    </source>
</evidence>
<feature type="disulfide bond" evidence="13">
    <location>
        <begin position="518"/>
        <end position="527"/>
    </location>
</feature>
<feature type="non-terminal residue" evidence="16">
    <location>
        <position position="1981"/>
    </location>
</feature>
<evidence type="ECO:0000256" key="7">
    <source>
        <dbReference type="ARBA" id="ARBA00022737"/>
    </source>
</evidence>
<dbReference type="FunFam" id="2.10.25.10:FF:000066">
    <property type="entry name" value="FAT atypical cadherin 4"/>
    <property type="match status" value="1"/>
</dbReference>
<feature type="domain" description="EGF-like" evidence="15">
    <location>
        <begin position="1826"/>
        <end position="1864"/>
    </location>
</feature>
<evidence type="ECO:0000256" key="11">
    <source>
        <dbReference type="ARBA" id="ARBA00023157"/>
    </source>
</evidence>
<dbReference type="FunFam" id="2.10.25.10:FF:000391">
    <property type="entry name" value="Weary, isoform C"/>
    <property type="match status" value="1"/>
</dbReference>
<dbReference type="PROSITE" id="PS50025">
    <property type="entry name" value="LAM_G_DOMAIN"/>
    <property type="match status" value="4"/>
</dbReference>
<dbReference type="PROSITE" id="PS01186">
    <property type="entry name" value="EGF_2"/>
    <property type="match status" value="12"/>
</dbReference>
<evidence type="ECO:0000259" key="14">
    <source>
        <dbReference type="PROSITE" id="PS50025"/>
    </source>
</evidence>
<dbReference type="Proteomes" id="UP000828390">
    <property type="component" value="Unassembled WGS sequence"/>
</dbReference>
<dbReference type="PRINTS" id="PR00010">
    <property type="entry name" value="EGFBLOOD"/>
</dbReference>
<feature type="domain" description="Laminin G" evidence="14">
    <location>
        <begin position="1180"/>
        <end position="1385"/>
    </location>
</feature>
<feature type="disulfide bond" evidence="13">
    <location>
        <begin position="1658"/>
        <end position="1667"/>
    </location>
</feature>
<feature type="domain" description="EGF-like" evidence="15">
    <location>
        <begin position="695"/>
        <end position="731"/>
    </location>
</feature>
<dbReference type="PANTHER" id="PTHR12916:SF9">
    <property type="entry name" value="NEUROGENIC LOCUS NOTCH HOMOLOG PROTEIN 1-RELATED"/>
    <property type="match status" value="1"/>
</dbReference>
<feature type="domain" description="EGF-like" evidence="15">
    <location>
        <begin position="832"/>
        <end position="868"/>
    </location>
</feature>
<feature type="domain" description="EGF-like" evidence="15">
    <location>
        <begin position="1670"/>
        <end position="1705"/>
    </location>
</feature>
<dbReference type="InterPro" id="IPR013032">
    <property type="entry name" value="EGF-like_CS"/>
</dbReference>
<dbReference type="InterPro" id="IPR001791">
    <property type="entry name" value="Laminin_G"/>
</dbReference>
<feature type="disulfide bond" evidence="13">
    <location>
        <begin position="858"/>
        <end position="867"/>
    </location>
</feature>
<feature type="disulfide bond" evidence="13">
    <location>
        <begin position="403"/>
        <end position="412"/>
    </location>
</feature>